<comment type="caution">
    <text evidence="6">The sequence shown here is derived from an EMBL/GenBank/DDBJ whole genome shotgun (WGS) entry which is preliminary data.</text>
</comment>
<dbReference type="Pfam" id="PF12937">
    <property type="entry name" value="F-box-like"/>
    <property type="match status" value="1"/>
</dbReference>
<dbReference type="InterPro" id="IPR001680">
    <property type="entry name" value="WD40_rpt"/>
</dbReference>
<dbReference type="Proteomes" id="UP001141806">
    <property type="component" value="Unassembled WGS sequence"/>
</dbReference>
<dbReference type="EMBL" id="JAMYWD010000005">
    <property type="protein sequence ID" value="KAJ4969647.1"/>
    <property type="molecule type" value="Genomic_DNA"/>
</dbReference>
<keyword evidence="2" id="KW-0677">Repeat</keyword>
<feature type="repeat" description="WD" evidence="3">
    <location>
        <begin position="179"/>
        <end position="220"/>
    </location>
</feature>
<dbReference type="PANTHER" id="PTHR19855:SF19">
    <property type="entry name" value="OS04G0619700 PROTEIN"/>
    <property type="match status" value="1"/>
</dbReference>
<keyword evidence="1 3" id="KW-0853">WD repeat</keyword>
<dbReference type="PROSITE" id="PS50181">
    <property type="entry name" value="FBOX"/>
    <property type="match status" value="1"/>
</dbReference>
<evidence type="ECO:0000256" key="1">
    <source>
        <dbReference type="ARBA" id="ARBA00022574"/>
    </source>
</evidence>
<dbReference type="InterPro" id="IPR019775">
    <property type="entry name" value="WD40_repeat_CS"/>
</dbReference>
<sequence length="566" mass="63244">MALECHGTGNSKDHRDFIDNNPWEEEVAPTQFRSSIPCVISRIDSRKESYDSVIRKPSSEFHPKKGSTSSGSQKLPLSDDTASNGLRNITDLPPALLAEILHCLDAKELGIVSCVSTFLHQLASNHYGWKELYCERWGLPLVSAPSSSGFLHEKSWKELFVEREYRSKTFMGRYSIDVLYGHSEAVRAVFLLTSANLIFTGGYDSTIRMWDMEEGLSIASSRPLGCTIRAVVADTKLLVAGGTDGFLQCWTAVEGLPHLFDITVSQNHNSEFRLWEHEGPVTCLALDPTRIYSGSWDMTVRVWDRFLLKCVKVFRHGDWVLSLVPRGSNIASTAGRDVYIRDIDSGDQLTIIENVHAGNTCALARSYVGDLLFTGGDDGAIHMFEIKGHCMDTNATKIATWIPHSGPVQSLAFEFPWLVSASSDGKLSLIDVRKLLKASKRSLSRNPRKVNRSAVESVEAPQRMLHGFGCNLLSVDIGADRIICGGEEGVVRMWNFSQALEIERRVRALRSIRMENRMRRRKIQIEMNTKGGRADRCLVAAKKNQVNSDRSGVWHTRREVSGKLKA</sequence>
<evidence type="ECO:0000313" key="6">
    <source>
        <dbReference type="EMBL" id="KAJ4969647.1"/>
    </source>
</evidence>
<feature type="repeat" description="WD" evidence="3">
    <location>
        <begin position="274"/>
        <end position="304"/>
    </location>
</feature>
<dbReference type="InterPro" id="IPR001810">
    <property type="entry name" value="F-box_dom"/>
</dbReference>
<dbReference type="InterPro" id="IPR015943">
    <property type="entry name" value="WD40/YVTN_repeat-like_dom_sf"/>
</dbReference>
<dbReference type="SMART" id="SM00320">
    <property type="entry name" value="WD40"/>
    <property type="match status" value="7"/>
</dbReference>
<gene>
    <name evidence="6" type="ORF">NE237_002746</name>
</gene>
<reference evidence="6" key="1">
    <citation type="journal article" date="2023" name="Plant J.">
        <title>The genome of the king protea, Protea cynaroides.</title>
        <authorList>
            <person name="Chang J."/>
            <person name="Duong T.A."/>
            <person name="Schoeman C."/>
            <person name="Ma X."/>
            <person name="Roodt D."/>
            <person name="Barker N."/>
            <person name="Li Z."/>
            <person name="Van de Peer Y."/>
            <person name="Mizrachi E."/>
        </authorList>
    </citation>
    <scope>NUCLEOTIDE SEQUENCE</scope>
    <source>
        <tissue evidence="6">Young leaves</tissue>
    </source>
</reference>
<proteinExistence type="predicted"/>
<evidence type="ECO:0000256" key="2">
    <source>
        <dbReference type="ARBA" id="ARBA00022737"/>
    </source>
</evidence>
<dbReference type="SUPFAM" id="SSF81383">
    <property type="entry name" value="F-box domain"/>
    <property type="match status" value="1"/>
</dbReference>
<feature type="compositionally biased region" description="Basic and acidic residues" evidence="4">
    <location>
        <begin position="54"/>
        <end position="63"/>
    </location>
</feature>
<feature type="domain" description="F-box" evidence="5">
    <location>
        <begin position="86"/>
        <end position="132"/>
    </location>
</feature>
<dbReference type="Pfam" id="PF00400">
    <property type="entry name" value="WD40"/>
    <property type="match status" value="3"/>
</dbReference>
<dbReference type="Gene3D" id="2.130.10.10">
    <property type="entry name" value="YVTN repeat-like/Quinoprotein amine dehydrogenase"/>
    <property type="match status" value="2"/>
</dbReference>
<dbReference type="InterPro" id="IPR036322">
    <property type="entry name" value="WD40_repeat_dom_sf"/>
</dbReference>
<organism evidence="6 7">
    <name type="scientific">Protea cynaroides</name>
    <dbReference type="NCBI Taxonomy" id="273540"/>
    <lineage>
        <taxon>Eukaryota</taxon>
        <taxon>Viridiplantae</taxon>
        <taxon>Streptophyta</taxon>
        <taxon>Embryophyta</taxon>
        <taxon>Tracheophyta</taxon>
        <taxon>Spermatophyta</taxon>
        <taxon>Magnoliopsida</taxon>
        <taxon>Proteales</taxon>
        <taxon>Proteaceae</taxon>
        <taxon>Protea</taxon>
    </lineage>
</organism>
<feature type="region of interest" description="Disordered" evidence="4">
    <location>
        <begin position="54"/>
        <end position="80"/>
    </location>
</feature>
<dbReference type="PROSITE" id="PS50294">
    <property type="entry name" value="WD_REPEATS_REGION"/>
    <property type="match status" value="2"/>
</dbReference>
<dbReference type="InterPro" id="IPR036047">
    <property type="entry name" value="F-box-like_dom_sf"/>
</dbReference>
<dbReference type="SUPFAM" id="SSF50978">
    <property type="entry name" value="WD40 repeat-like"/>
    <property type="match status" value="1"/>
</dbReference>
<dbReference type="OrthoDB" id="190105at2759"/>
<keyword evidence="7" id="KW-1185">Reference proteome</keyword>
<dbReference type="Gene3D" id="1.20.1280.50">
    <property type="match status" value="1"/>
</dbReference>
<dbReference type="PROSITE" id="PS50082">
    <property type="entry name" value="WD_REPEATS_2"/>
    <property type="match status" value="2"/>
</dbReference>
<dbReference type="AlphaFoldDB" id="A0A9Q0KFN1"/>
<dbReference type="SMART" id="SM00256">
    <property type="entry name" value="FBOX"/>
    <property type="match status" value="1"/>
</dbReference>
<evidence type="ECO:0000259" key="5">
    <source>
        <dbReference type="PROSITE" id="PS50181"/>
    </source>
</evidence>
<evidence type="ECO:0000313" key="7">
    <source>
        <dbReference type="Proteomes" id="UP001141806"/>
    </source>
</evidence>
<accession>A0A9Q0KFN1</accession>
<dbReference type="InterPro" id="IPR020472">
    <property type="entry name" value="WD40_PAC1"/>
</dbReference>
<dbReference type="PANTHER" id="PTHR19855">
    <property type="entry name" value="WD40 REPEAT PROTEIN 12, 37"/>
    <property type="match status" value="1"/>
</dbReference>
<evidence type="ECO:0000256" key="3">
    <source>
        <dbReference type="PROSITE-ProRule" id="PRU00221"/>
    </source>
</evidence>
<name>A0A9Q0KFN1_9MAGN</name>
<evidence type="ECO:0000256" key="4">
    <source>
        <dbReference type="SAM" id="MobiDB-lite"/>
    </source>
</evidence>
<dbReference type="PRINTS" id="PR00320">
    <property type="entry name" value="GPROTEINBRPT"/>
</dbReference>
<feature type="compositionally biased region" description="Polar residues" evidence="4">
    <location>
        <begin position="66"/>
        <end position="80"/>
    </location>
</feature>
<dbReference type="PROSITE" id="PS00678">
    <property type="entry name" value="WD_REPEATS_1"/>
    <property type="match status" value="1"/>
</dbReference>
<protein>
    <recommendedName>
        <fullName evidence="5">F-box domain-containing protein</fullName>
    </recommendedName>
</protein>